<dbReference type="InterPro" id="IPR032675">
    <property type="entry name" value="LRR_dom_sf"/>
</dbReference>
<dbReference type="PANTHER" id="PTHR34145:SF28">
    <property type="entry name" value="F-BOX DOMAIN-CONTAINING PROTEIN"/>
    <property type="match status" value="1"/>
</dbReference>
<dbReference type="AlphaFoldDB" id="A0AAN9HS13"/>
<organism evidence="2 3">
    <name type="scientific">Crotalaria pallida</name>
    <name type="common">Smooth rattlebox</name>
    <name type="synonym">Crotalaria striata</name>
    <dbReference type="NCBI Taxonomy" id="3830"/>
    <lineage>
        <taxon>Eukaryota</taxon>
        <taxon>Viridiplantae</taxon>
        <taxon>Streptophyta</taxon>
        <taxon>Embryophyta</taxon>
        <taxon>Tracheophyta</taxon>
        <taxon>Spermatophyta</taxon>
        <taxon>Magnoliopsida</taxon>
        <taxon>eudicotyledons</taxon>
        <taxon>Gunneridae</taxon>
        <taxon>Pentapetalae</taxon>
        <taxon>rosids</taxon>
        <taxon>fabids</taxon>
        <taxon>Fabales</taxon>
        <taxon>Fabaceae</taxon>
        <taxon>Papilionoideae</taxon>
        <taxon>50 kb inversion clade</taxon>
        <taxon>genistoids sensu lato</taxon>
        <taxon>core genistoids</taxon>
        <taxon>Crotalarieae</taxon>
        <taxon>Crotalaria</taxon>
    </lineage>
</organism>
<dbReference type="SUPFAM" id="SSF52047">
    <property type="entry name" value="RNI-like"/>
    <property type="match status" value="1"/>
</dbReference>
<feature type="domain" description="F-box" evidence="1">
    <location>
        <begin position="9"/>
        <end position="59"/>
    </location>
</feature>
<dbReference type="PROSITE" id="PS50181">
    <property type="entry name" value="FBOX"/>
    <property type="match status" value="1"/>
</dbReference>
<sequence>MARPPPPTTTTINDLPNEIFHIIISSLSIDEAVRCSLVCKRWRHFWKNLSRFDLDQDRINLSLSEFQRTVLRHHRADDLTSCSFRHRHMSNDVNSLVEILVNKYKSLSSLTLDFANENISLYLMVKARSFSNLISLELTNYTLSDSDKYAFDACEKLKTLKLKKMHVSDETLDYILKNCSSLESFSLVDIASVWFRKPVIRNQSLKFLELRSVVVQEIDVSIEDLETLVLENVTCPPKTLRVYALRLKAFHCSCKPTGILKTQDVIANCSDLIGSYIVLLPMHFGAGELIWKLWKYTKKVGVSFEGDDESEVIDERILEEDNGSSLCVSCGLRNECTCLVQFELHIGMISDRKPGEAWRMFWLEKSWTSNALSFVLRSCLSLKTLEITIPVFKFSNSRGYSSVFQKRLREMSNFTNHLLKFATIRGYTGKKGELEFVKHLINAYKIKRISLINNYSKVAKAVVETGLLSLREKLQLNCPRLHLELEEDEKGSFILLILRHPLEEV</sequence>
<dbReference type="InterPro" id="IPR001810">
    <property type="entry name" value="F-box_dom"/>
</dbReference>
<protein>
    <recommendedName>
        <fullName evidence="1">F-box domain-containing protein</fullName>
    </recommendedName>
</protein>
<comment type="caution">
    <text evidence="2">The sequence shown here is derived from an EMBL/GenBank/DDBJ whole genome shotgun (WGS) entry which is preliminary data.</text>
</comment>
<dbReference type="Gene3D" id="1.20.1280.50">
    <property type="match status" value="1"/>
</dbReference>
<dbReference type="PANTHER" id="PTHR34145">
    <property type="entry name" value="OS02G0105600 PROTEIN"/>
    <property type="match status" value="1"/>
</dbReference>
<reference evidence="2 3" key="1">
    <citation type="submission" date="2024-01" db="EMBL/GenBank/DDBJ databases">
        <title>The genomes of 5 underutilized Papilionoideae crops provide insights into root nodulation and disease resistanc.</title>
        <authorList>
            <person name="Yuan L."/>
        </authorList>
    </citation>
    <scope>NUCLEOTIDE SEQUENCE [LARGE SCALE GENOMIC DNA]</scope>
    <source>
        <strain evidence="2">ZHUSHIDOU_FW_LH</strain>
        <tissue evidence="2">Leaf</tissue>
    </source>
</reference>
<dbReference type="InterPro" id="IPR036047">
    <property type="entry name" value="F-box-like_dom_sf"/>
</dbReference>
<gene>
    <name evidence="2" type="ORF">RIF29_42001</name>
</gene>
<dbReference type="InterPro" id="IPR055411">
    <property type="entry name" value="LRR_FXL15/At3g58940/PEG3-like"/>
</dbReference>
<dbReference type="EMBL" id="JAYWIO010000008">
    <property type="protein sequence ID" value="KAK7247124.1"/>
    <property type="molecule type" value="Genomic_DNA"/>
</dbReference>
<proteinExistence type="predicted"/>
<evidence type="ECO:0000313" key="3">
    <source>
        <dbReference type="Proteomes" id="UP001372338"/>
    </source>
</evidence>
<dbReference type="Pfam" id="PF00646">
    <property type="entry name" value="F-box"/>
    <property type="match status" value="1"/>
</dbReference>
<accession>A0AAN9HS13</accession>
<dbReference type="SUPFAM" id="SSF81383">
    <property type="entry name" value="F-box domain"/>
    <property type="match status" value="1"/>
</dbReference>
<evidence type="ECO:0000259" key="1">
    <source>
        <dbReference type="PROSITE" id="PS50181"/>
    </source>
</evidence>
<dbReference type="Pfam" id="PF24758">
    <property type="entry name" value="LRR_At5g56370"/>
    <property type="match status" value="1"/>
</dbReference>
<name>A0AAN9HS13_CROPI</name>
<evidence type="ECO:0000313" key="2">
    <source>
        <dbReference type="EMBL" id="KAK7247124.1"/>
    </source>
</evidence>
<keyword evidence="3" id="KW-1185">Reference proteome</keyword>
<dbReference type="InterPro" id="IPR053772">
    <property type="entry name" value="At1g61320/At1g61330-like"/>
</dbReference>
<dbReference type="Proteomes" id="UP001372338">
    <property type="component" value="Unassembled WGS sequence"/>
</dbReference>
<dbReference type="SMART" id="SM00256">
    <property type="entry name" value="FBOX"/>
    <property type="match status" value="1"/>
</dbReference>
<dbReference type="Gene3D" id="3.80.10.10">
    <property type="entry name" value="Ribonuclease Inhibitor"/>
    <property type="match status" value="1"/>
</dbReference>